<reference evidence="2" key="1">
    <citation type="journal article" date="2014" name="Int. J. Syst. Evol. Microbiol.">
        <title>Complete genome of a new Firmicutes species belonging to the dominant human colonic microbiota ('Ruminococcus bicirculans') reveals two chromosomes and a selective capacity to utilize plant glucans.</title>
        <authorList>
            <consortium name="NISC Comparative Sequencing Program"/>
            <person name="Wegmann U."/>
            <person name="Louis P."/>
            <person name="Goesmann A."/>
            <person name="Henrissat B."/>
            <person name="Duncan S.H."/>
            <person name="Flint H.J."/>
        </authorList>
    </citation>
    <scope>NUCLEOTIDE SEQUENCE</scope>
    <source>
        <strain evidence="2">CCM 8490</strain>
    </source>
</reference>
<evidence type="ECO:0000256" key="1">
    <source>
        <dbReference type="SAM" id="Phobius"/>
    </source>
</evidence>
<dbReference type="Proteomes" id="UP000658202">
    <property type="component" value="Unassembled WGS sequence"/>
</dbReference>
<dbReference type="RefSeq" id="WP_120213184.1">
    <property type="nucleotide sequence ID" value="NZ_BMCW01000001.1"/>
</dbReference>
<reference evidence="2" key="4">
    <citation type="submission" date="2024-05" db="EMBL/GenBank/DDBJ databases">
        <authorList>
            <person name="Sun Q."/>
            <person name="Sedlacek I."/>
        </authorList>
    </citation>
    <scope>NUCLEOTIDE SEQUENCE</scope>
    <source>
        <strain evidence="2">CCM 8490</strain>
    </source>
</reference>
<dbReference type="EMBL" id="BMCW01000001">
    <property type="protein sequence ID" value="GGG49434.1"/>
    <property type="molecule type" value="Genomic_DNA"/>
</dbReference>
<reference evidence="5" key="3">
    <citation type="journal article" date="2019" name="Int. J. Syst. Evol. Microbiol.">
        <title>The Global Catalogue of Microorganisms (GCM) 10K type strain sequencing project: providing services to taxonomists for standard genome sequencing and annotation.</title>
        <authorList>
            <consortium name="The Broad Institute Genomics Platform"/>
            <consortium name="The Broad Institute Genome Sequencing Center for Infectious Disease"/>
            <person name="Wu L."/>
            <person name="Ma J."/>
        </authorList>
    </citation>
    <scope>NUCLEOTIDE SEQUENCE [LARGE SCALE GENOMIC DNA]</scope>
    <source>
        <strain evidence="5">CCM 8490</strain>
    </source>
</reference>
<feature type="transmembrane region" description="Helical" evidence="1">
    <location>
        <begin position="54"/>
        <end position="84"/>
    </location>
</feature>
<keyword evidence="5" id="KW-1185">Reference proteome</keyword>
<reference evidence="3 4" key="2">
    <citation type="submission" date="2018-09" db="EMBL/GenBank/DDBJ databases">
        <title>Genomic Encyclopedia of Archaeal and Bacterial Type Strains, Phase II (KMG-II): from individual species to whole genera.</title>
        <authorList>
            <person name="Goeker M."/>
        </authorList>
    </citation>
    <scope>NUCLEOTIDE SEQUENCE [LARGE SCALE GENOMIC DNA]</scope>
    <source>
        <strain evidence="3 4">DSM 27620</strain>
    </source>
</reference>
<evidence type="ECO:0000313" key="2">
    <source>
        <dbReference type="EMBL" id="GGG49434.1"/>
    </source>
</evidence>
<accession>A0A420DAQ9</accession>
<feature type="transmembrane region" description="Helical" evidence="1">
    <location>
        <begin position="90"/>
        <end position="111"/>
    </location>
</feature>
<dbReference type="AlphaFoldDB" id="A0A420DAQ9"/>
<evidence type="ECO:0000313" key="5">
    <source>
        <dbReference type="Proteomes" id="UP000658202"/>
    </source>
</evidence>
<dbReference type="Proteomes" id="UP000285906">
    <property type="component" value="Unassembled WGS sequence"/>
</dbReference>
<evidence type="ECO:0000313" key="3">
    <source>
        <dbReference type="EMBL" id="RKE88368.1"/>
    </source>
</evidence>
<sequence>MELPFNIIDILQNIEAEPGILVAFAAFHPFALLLLLIPLGIFKKIGIYKPAQELGLFGFSIVVIMMVGWLMGFVSQILLMFMGVSGLKMLLIYFSMYLCITAFVVVNVRGLKKKFEQDQLKKKTWLKP</sequence>
<dbReference type="EMBL" id="RAQH01000003">
    <property type="protein sequence ID" value="RKE88368.1"/>
    <property type="molecule type" value="Genomic_DNA"/>
</dbReference>
<keyword evidence="1" id="KW-0812">Transmembrane</keyword>
<name>A0A420DAQ9_9FLAO</name>
<comment type="caution">
    <text evidence="3">The sequence shown here is derived from an EMBL/GenBank/DDBJ whole genome shotgun (WGS) entry which is preliminary data.</text>
</comment>
<proteinExistence type="predicted"/>
<protein>
    <submittedName>
        <fullName evidence="3">Uncharacterized protein</fullName>
    </submittedName>
</protein>
<keyword evidence="1" id="KW-1133">Transmembrane helix</keyword>
<feature type="transmembrane region" description="Helical" evidence="1">
    <location>
        <begin position="20"/>
        <end position="42"/>
    </location>
</feature>
<organism evidence="3 4">
    <name type="scientific">Epilithonimonas arachidiradicis</name>
    <dbReference type="NCBI Taxonomy" id="1617282"/>
    <lineage>
        <taxon>Bacteria</taxon>
        <taxon>Pseudomonadati</taxon>
        <taxon>Bacteroidota</taxon>
        <taxon>Flavobacteriia</taxon>
        <taxon>Flavobacteriales</taxon>
        <taxon>Weeksellaceae</taxon>
        <taxon>Chryseobacterium group</taxon>
        <taxon>Epilithonimonas</taxon>
    </lineage>
</organism>
<gene>
    <name evidence="3" type="ORF">BXY58_1518</name>
    <name evidence="2" type="ORF">GCM10007332_08700</name>
</gene>
<keyword evidence="1" id="KW-0472">Membrane</keyword>
<dbReference type="OrthoDB" id="1258938at2"/>
<evidence type="ECO:0000313" key="4">
    <source>
        <dbReference type="Proteomes" id="UP000285906"/>
    </source>
</evidence>